<evidence type="ECO:0000313" key="2">
    <source>
        <dbReference type="Proteomes" id="UP000054988"/>
    </source>
</evidence>
<dbReference type="AlphaFoldDB" id="A0A0W0GE44"/>
<dbReference type="EMBL" id="LATX01000238">
    <property type="protein sequence ID" value="KTB46830.1"/>
    <property type="molecule type" value="Genomic_DNA"/>
</dbReference>
<name>A0A0W0GE44_MONRR</name>
<gene>
    <name evidence="1" type="ORF">WG66_588</name>
</gene>
<evidence type="ECO:0000313" key="1">
    <source>
        <dbReference type="EMBL" id="KTB46830.1"/>
    </source>
</evidence>
<comment type="caution">
    <text evidence="1">The sequence shown here is derived from an EMBL/GenBank/DDBJ whole genome shotgun (WGS) entry which is preliminary data.</text>
</comment>
<protein>
    <recommendedName>
        <fullName evidence="3">F-box domain-containing protein</fullName>
    </recommendedName>
</protein>
<proteinExistence type="predicted"/>
<accession>A0A0W0GE44</accession>
<sequence>MSPLPVLGMIFIRYLPTIDVSDPTFPSIFHTFDSPITLTHVCRNWRLLADSIPALWTRIRIHFFTSSGKVIDVDTLERCLRAWIFRSQTLPLRVDLFVTDSPHSENRWNISIIPPDPRWDIFWTAYACIPWERVEHLGMQGLGTYPQEYAAVLMKCTAMKPLIILDAGHIRSQPFPEFIRLSQLKSLRMRSSKEGIQGRDALKYLIAPMVEEITLEIPSRAQLGSSLMEILKPFLIRSGVPRVRKVTLAAWSFNQLFIDKDLAKRLEFVEDLTFAIEEVDFFLKETFRFLSDPSIMPNLSRLSIGGVCRQPAAALALMETRALEHVKMKLAVTDAEREDTANRLEALGKWMDISGIDVMEWNEYDIYNSRSPLSVASVPWRRRQGRRVSSTSSRS</sequence>
<dbReference type="Proteomes" id="UP000054988">
    <property type="component" value="Unassembled WGS sequence"/>
</dbReference>
<organism evidence="1 2">
    <name type="scientific">Moniliophthora roreri</name>
    <name type="common">Frosty pod rot fungus</name>
    <name type="synonym">Monilia roreri</name>
    <dbReference type="NCBI Taxonomy" id="221103"/>
    <lineage>
        <taxon>Eukaryota</taxon>
        <taxon>Fungi</taxon>
        <taxon>Dikarya</taxon>
        <taxon>Basidiomycota</taxon>
        <taxon>Agaricomycotina</taxon>
        <taxon>Agaricomycetes</taxon>
        <taxon>Agaricomycetidae</taxon>
        <taxon>Agaricales</taxon>
        <taxon>Marasmiineae</taxon>
        <taxon>Marasmiaceae</taxon>
        <taxon>Moniliophthora</taxon>
    </lineage>
</organism>
<evidence type="ECO:0008006" key="3">
    <source>
        <dbReference type="Google" id="ProtNLM"/>
    </source>
</evidence>
<reference evidence="1 2" key="1">
    <citation type="submission" date="2015-12" db="EMBL/GenBank/DDBJ databases">
        <title>Draft genome sequence of Moniliophthora roreri, the causal agent of frosty pod rot of cacao.</title>
        <authorList>
            <person name="Aime M.C."/>
            <person name="Diaz-Valderrama J.R."/>
            <person name="Kijpornyongpan T."/>
            <person name="Phillips-Mora W."/>
        </authorList>
    </citation>
    <scope>NUCLEOTIDE SEQUENCE [LARGE SCALE GENOMIC DNA]</scope>
    <source>
        <strain evidence="1 2">MCA 2952</strain>
    </source>
</reference>